<proteinExistence type="predicted"/>
<gene>
    <name evidence="1" type="ORF">FHX34_104306</name>
</gene>
<reference evidence="1 2" key="1">
    <citation type="submission" date="2019-06" db="EMBL/GenBank/DDBJ databases">
        <title>Sequencing the genomes of 1000 actinobacteria strains.</title>
        <authorList>
            <person name="Klenk H.-P."/>
        </authorList>
    </citation>
    <scope>NUCLEOTIDE SEQUENCE [LARGE SCALE GENOMIC DNA]</scope>
    <source>
        <strain evidence="1 2">DSM 43866</strain>
    </source>
</reference>
<organism evidence="1 2">
    <name type="scientific">Actinoplanes teichomyceticus</name>
    <dbReference type="NCBI Taxonomy" id="1867"/>
    <lineage>
        <taxon>Bacteria</taxon>
        <taxon>Bacillati</taxon>
        <taxon>Actinomycetota</taxon>
        <taxon>Actinomycetes</taxon>
        <taxon>Micromonosporales</taxon>
        <taxon>Micromonosporaceae</taxon>
        <taxon>Actinoplanes</taxon>
    </lineage>
</organism>
<name>A0A561VQW8_ACTTI</name>
<keyword evidence="2" id="KW-1185">Reference proteome</keyword>
<dbReference type="Proteomes" id="UP000320239">
    <property type="component" value="Unassembled WGS sequence"/>
</dbReference>
<dbReference type="AlphaFoldDB" id="A0A561VQW8"/>
<accession>A0A561VQW8</accession>
<protein>
    <submittedName>
        <fullName evidence="1">Uncharacterized protein</fullName>
    </submittedName>
</protein>
<dbReference type="EMBL" id="VIWY01000004">
    <property type="protein sequence ID" value="TWG14013.1"/>
    <property type="molecule type" value="Genomic_DNA"/>
</dbReference>
<comment type="caution">
    <text evidence="1">The sequence shown here is derived from an EMBL/GenBank/DDBJ whole genome shotgun (WGS) entry which is preliminary data.</text>
</comment>
<sequence>MWSLAYQLFRDHRPDQDGFCVTCVPSEFSPCCGRHLAVRGFLTSCRMSGPTPTRELR</sequence>
<evidence type="ECO:0000313" key="2">
    <source>
        <dbReference type="Proteomes" id="UP000320239"/>
    </source>
</evidence>
<evidence type="ECO:0000313" key="1">
    <source>
        <dbReference type="EMBL" id="TWG14013.1"/>
    </source>
</evidence>